<comment type="caution">
    <text evidence="2">The sequence shown here is derived from an EMBL/GenBank/DDBJ whole genome shotgun (WGS) entry which is preliminary data.</text>
</comment>
<protein>
    <submittedName>
        <fullName evidence="2">MEDS domain-containing protein</fullName>
    </submittedName>
</protein>
<dbReference type="EMBL" id="JABVEC010000006">
    <property type="protein sequence ID" value="MBC6465959.1"/>
    <property type="molecule type" value="Genomic_DNA"/>
</dbReference>
<evidence type="ECO:0000259" key="1">
    <source>
        <dbReference type="PROSITE" id="PS50801"/>
    </source>
</evidence>
<evidence type="ECO:0000313" key="2">
    <source>
        <dbReference type="EMBL" id="MBC6465959.1"/>
    </source>
</evidence>
<dbReference type="Gene3D" id="3.30.750.24">
    <property type="entry name" value="STAS domain"/>
    <property type="match status" value="1"/>
</dbReference>
<dbReference type="InterPro" id="IPR002645">
    <property type="entry name" value="STAS_dom"/>
</dbReference>
<dbReference type="SUPFAM" id="SSF52091">
    <property type="entry name" value="SpoIIaa-like"/>
    <property type="match status" value="1"/>
</dbReference>
<dbReference type="CDD" id="cd07043">
    <property type="entry name" value="STAS_anti-anti-sigma_factors"/>
    <property type="match status" value="1"/>
</dbReference>
<organism evidence="2 3">
    <name type="scientific">Actinomadura alba</name>
    <dbReference type="NCBI Taxonomy" id="406431"/>
    <lineage>
        <taxon>Bacteria</taxon>
        <taxon>Bacillati</taxon>
        <taxon>Actinomycetota</taxon>
        <taxon>Actinomycetes</taxon>
        <taxon>Streptosporangiales</taxon>
        <taxon>Thermomonosporaceae</taxon>
        <taxon>Actinomadura</taxon>
    </lineage>
</organism>
<dbReference type="Proteomes" id="UP000805614">
    <property type="component" value="Unassembled WGS sequence"/>
</dbReference>
<accession>A0ABR7LMY9</accession>
<dbReference type="Pfam" id="PF14417">
    <property type="entry name" value="MEDS"/>
    <property type="match status" value="1"/>
</dbReference>
<dbReference type="InterPro" id="IPR025847">
    <property type="entry name" value="MEDS_domain"/>
</dbReference>
<name>A0ABR7LMY9_9ACTN</name>
<sequence>MVTWLVERPVGDMRPGDHAWLAFASADEREQVVGTFVYDALKTDEKVVYVTDAGPGELPDTLTRRIDPAPFAEAGQLRLIPHEQACLKRGHFAPDLMLRTLEQEIAVAFDEGYRAVRITADMSWALREPKGSELLLGCEGWFEAAVSPSTMAMAICQIDPHRCTPDQLTALRNSHEVLVKANPAFDDGILRITRTFEPPGLRLEGELDGARHAVFAETLSSVTAVNRQIHLDLTKLRFIDLGALNLLAGHAMRMPAGSVLILDNLPPDVANIIEMVGWDRFPGLSHGHRNGNGASS</sequence>
<dbReference type="InterPro" id="IPR036513">
    <property type="entry name" value="STAS_dom_sf"/>
</dbReference>
<proteinExistence type="predicted"/>
<dbReference type="Pfam" id="PF13466">
    <property type="entry name" value="STAS_2"/>
    <property type="match status" value="1"/>
</dbReference>
<dbReference type="InterPro" id="IPR058548">
    <property type="entry name" value="MlaB-like_STAS"/>
</dbReference>
<feature type="domain" description="STAS" evidence="1">
    <location>
        <begin position="201"/>
        <end position="277"/>
    </location>
</feature>
<evidence type="ECO:0000313" key="3">
    <source>
        <dbReference type="Proteomes" id="UP000805614"/>
    </source>
</evidence>
<reference evidence="2 3" key="1">
    <citation type="submission" date="2020-06" db="EMBL/GenBank/DDBJ databases">
        <title>Actinomadura xiongansis sp. nov., isolated from soil of Baiyangdian.</title>
        <authorList>
            <person name="Zhang X."/>
        </authorList>
    </citation>
    <scope>NUCLEOTIDE SEQUENCE [LARGE SCALE GENOMIC DNA]</scope>
    <source>
        <strain evidence="2 3">HBUM206468</strain>
    </source>
</reference>
<keyword evidence="3" id="KW-1185">Reference proteome</keyword>
<dbReference type="PROSITE" id="PS50801">
    <property type="entry name" value="STAS"/>
    <property type="match status" value="1"/>
</dbReference>
<gene>
    <name evidence="2" type="ORF">HKK74_10670</name>
</gene>